<dbReference type="PANTHER" id="PTHR21248:SF22">
    <property type="entry name" value="PHOSPHOLIPASE D"/>
    <property type="match status" value="1"/>
</dbReference>
<dbReference type="SMART" id="SM00155">
    <property type="entry name" value="PLDc"/>
    <property type="match status" value="2"/>
</dbReference>
<comment type="caution">
    <text evidence="2">The sequence shown here is derived from an EMBL/GenBank/DDBJ whole genome shotgun (WGS) entry which is preliminary data.</text>
</comment>
<dbReference type="CDD" id="cd09159">
    <property type="entry name" value="PLDc_ybhO_like_2"/>
    <property type="match status" value="1"/>
</dbReference>
<feature type="domain" description="PLD phosphodiesterase" evidence="1">
    <location>
        <begin position="157"/>
        <end position="184"/>
    </location>
</feature>
<evidence type="ECO:0000259" key="1">
    <source>
        <dbReference type="PROSITE" id="PS50035"/>
    </source>
</evidence>
<dbReference type="InterPro" id="IPR025202">
    <property type="entry name" value="PLD-like_dom"/>
</dbReference>
<feature type="domain" description="PLD phosphodiesterase" evidence="1">
    <location>
        <begin position="334"/>
        <end position="361"/>
    </location>
</feature>
<gene>
    <name evidence="2" type="ORF">QFW80_05655</name>
</gene>
<dbReference type="SUPFAM" id="SSF56024">
    <property type="entry name" value="Phospholipase D/nuclease"/>
    <property type="match status" value="2"/>
</dbReference>
<evidence type="ECO:0000313" key="2">
    <source>
        <dbReference type="EMBL" id="MDH5830004.1"/>
    </source>
</evidence>
<keyword evidence="3" id="KW-1185">Reference proteome</keyword>
<dbReference type="InterPro" id="IPR001736">
    <property type="entry name" value="PLipase_D/transphosphatidylase"/>
</dbReference>
<dbReference type="Gene3D" id="3.30.870.10">
    <property type="entry name" value="Endonuclease Chain A"/>
    <property type="match status" value="2"/>
</dbReference>
<proteinExistence type="predicted"/>
<dbReference type="EMBL" id="JARXRN010000020">
    <property type="protein sequence ID" value="MDH5830004.1"/>
    <property type="molecule type" value="Genomic_DNA"/>
</dbReference>
<dbReference type="PANTHER" id="PTHR21248">
    <property type="entry name" value="CARDIOLIPIN SYNTHASE"/>
    <property type="match status" value="1"/>
</dbReference>
<evidence type="ECO:0000313" key="3">
    <source>
        <dbReference type="Proteomes" id="UP001156831"/>
    </source>
</evidence>
<protein>
    <submittedName>
        <fullName evidence="2">Phospholipase D-like domain-containing protein</fullName>
    </submittedName>
</protein>
<dbReference type="Proteomes" id="UP001156831">
    <property type="component" value="Unassembled WGS sequence"/>
</dbReference>
<reference evidence="2 3" key="1">
    <citation type="submission" date="2023-04" db="EMBL/GenBank/DDBJ databases">
        <title>Luteimonas sp. M1R5S18.</title>
        <authorList>
            <person name="Sun J.-Q."/>
        </authorList>
    </citation>
    <scope>NUCLEOTIDE SEQUENCE [LARGE SCALE GENOMIC DNA]</scope>
    <source>
        <strain evidence="2 3">M1R5S18</strain>
    </source>
</reference>
<sequence>MTWTIVVTIALTILGVAVAMNFATSEKKIDKKVEHRHAIADPQFRREMSVLLGPAIVAGNRVEAFQNGDAIFPAMLEAICKAERTVNLETYIYWSGDIGRKFAEALSERAREGIAVHLVIDWAGSIKMDDDLLSMMKDAGVRIEHYRPLRWYNIGRLNNRTHRKLLVVDGRIGFTGGVGIADQWTGRAQDPDHWRDTHFRVEGPVVAQMQAAFNDNWIKTTGELLHGPDHFPELQPAGDMDAHLFIASPASGSESMHLMYLSSIAAAIRSIDLCAAYFVPDRLIADALLAACRRGVRVRVLLPGEHIDSETVRVASKASWGELMAGGIHIHVYRPTMIHAKLLVVDGELVSVGSTNFDIRSFRLNDEASLNVYDRGFAATMTAVFEHDLEQAEQYDLATWMKRPLSEKIAEKLIRPLRSQV</sequence>
<name>A0ABT6JH47_9GAMM</name>
<dbReference type="Pfam" id="PF13091">
    <property type="entry name" value="PLDc_2"/>
    <property type="match status" value="2"/>
</dbReference>
<dbReference type="PROSITE" id="PS50035">
    <property type="entry name" value="PLD"/>
    <property type="match status" value="2"/>
</dbReference>
<dbReference type="RefSeq" id="WP_280600437.1">
    <property type="nucleotide sequence ID" value="NZ_JARXRN010000020.1"/>
</dbReference>
<accession>A0ABT6JH47</accession>
<organism evidence="2 3">
    <name type="scientific">Luteimonas rhizosphaericola</name>
    <dbReference type="NCBI Taxonomy" id="3042024"/>
    <lineage>
        <taxon>Bacteria</taxon>
        <taxon>Pseudomonadati</taxon>
        <taxon>Pseudomonadota</taxon>
        <taxon>Gammaproteobacteria</taxon>
        <taxon>Lysobacterales</taxon>
        <taxon>Lysobacteraceae</taxon>
        <taxon>Luteimonas</taxon>
    </lineage>
</organism>
<dbReference type="CDD" id="cd09110">
    <property type="entry name" value="PLDc_CLS_1"/>
    <property type="match status" value="1"/>
</dbReference>